<dbReference type="GO" id="GO:0048515">
    <property type="term" value="P:spermatid differentiation"/>
    <property type="evidence" value="ECO:0007669"/>
    <property type="project" value="EnsemblMetazoa"/>
</dbReference>
<keyword evidence="3" id="KW-1185">Reference proteome</keyword>
<gene>
    <name evidence="2" type="primary">Dwil\GK15038</name>
    <name evidence="2" type="ORF">Dwil_GK15038</name>
</gene>
<feature type="compositionally biased region" description="Basic and acidic residues" evidence="1">
    <location>
        <begin position="653"/>
        <end position="665"/>
    </location>
</feature>
<dbReference type="EMBL" id="CH963857">
    <property type="protein sequence ID" value="EDW75738.2"/>
    <property type="molecule type" value="Genomic_DNA"/>
</dbReference>
<sequence>MSFIQKTDRSSRRIRRSHRESIGTSYHVYCINFYDSGLTAVCNEFIHRIKLGMRRSLFVIDLPSEIQSAEAHNEKTLRLSKTKKLGRLELKTTDPFTITKQRIQECLAEYDQVTAKIEAENNFNLYQYWLKNIPADLKNRLSEMTKRKTKTSGTETKRGGGSITGGRVSKTARRQLGKENADAMPMAKIECMSMTAKEHNKVGKGEPLARKLYIKDHPASSKLIIMIVGNFDNEFYTELLRDNQPLRGIVHFLPEESAYDLLVPRPRREKALKETIEKIQHDIHSLRKRTATKPVGIFQQQLPQMSMCLATKYSNEIFDQLSWYIYDVETLRQQYLDYYVAPYEEIDVRMDPSENIQDTFHMVESLSIQGHYLKAQMPASCADDGTVYLYLESLMSTFGNPRELLSEVEVLLLANPSPAIQVKILDKIKVYANAFKSIVKLVKNERLFVEHSNTLLTSIVSYMNQSFMKNIYHACLEYNLLRRYFNTGYIIDSLPYKPYNNDIDPSKLPKYAKLYLTDDSVSQRIIELVNEYEDFTVREIYPSVKLYTFRRALNEVIENQKQHYIPTRLCFRDFTLFEMEQFLQELVTPKMFAENLDERSETLDLMSVATIAGNVDHEPMQYRLKDGQNISIDPSVFIRPQSLKAQKMAQLQKEQKEQKDQKEPEPQQPRGKPNRKNQTTDSEIRLQQKQSKVSLVVNDSATRSVGKEETKRHSYIGLGPDHPMLKGYNLDDTRQTIKAKTSKFFFHEGCISLYEEKWNFRQMNKCLSFQLNKQTVHFKDSPDSVGRTSDSVRIETPYGIHLRVLANGGECSKAVLNYPNGLSVQCHDTYTEHIWSVPESELDESRRICTPHGCNIVFYSNADLTLIMRYNGEVYYLYNYLDADNNEEVEENSLENVNACSTYSTYSSYKPIPTEVKTKKRRIGRTDRNSGGTDLTGIEARSTQSITSKTAAAAAARRERESKSRKAQSLLKSIDCELKFLNSMKDIYSLSYRHLKIITSLGSVVHLQDDGKIWCGKPFQNAEWHDYCANESYAMRDDGLKMIWTASEMRCYHSDGSVIKTRLEEGWDKGVLFDEMDHEITSSSSHVSAKTKSSPSSSVGLQKKNTNTTYFKELFAQKLNLNVTTSNSFQKVSPYVSEDVETEADIDRDAAYITYMPNNYDMQHHIYAGIQFIFTHISDNNLKVETTVNIPDNLQLRIYKEPVAEKTIDGVLLNCPEPEPFSSEADADEWVKPKKHSAQSRRIKMETSENLTEMTVYQIDGNNMKLKINKDCALINTVLRKFGCDANTILVNDSIELKLNFSQSLSNAFRNWVEELNSFINCFCPKWQTVHFLEATGIDCHKKGFELMKSIPSLGKYNFCAGNYFIDVEELETVHNRLRNNFDWYDKDMLKFPRFPLYKKTPNVVNFPMVLSTKIYVEVPKQLANVERIHKFIEPFDKIKFRKLKYRFNEAVLFHIYPRLRLLVQQEISKRSWRSHHLEQSRRRFLEQQRLSLYMAMLKHKVYPNYFQFKDHYHYHVRNIDFFEFMASKCSEKANPDQYKESKKSEEEEDTFSEHSTVLKFKKNKKCYCPKYIKSMKK</sequence>
<evidence type="ECO:0000313" key="2">
    <source>
        <dbReference type="EMBL" id="EDW75738.2"/>
    </source>
</evidence>
<dbReference type="eggNOG" id="ENOG502TCHI">
    <property type="taxonomic scope" value="Eukaryota"/>
</dbReference>
<dbReference type="OrthoDB" id="7990365at2759"/>
<feature type="region of interest" description="Disordered" evidence="1">
    <location>
        <begin position="917"/>
        <end position="936"/>
    </location>
</feature>
<evidence type="ECO:0000313" key="3">
    <source>
        <dbReference type="Proteomes" id="UP000007798"/>
    </source>
</evidence>
<reference evidence="2 3" key="1">
    <citation type="journal article" date="2007" name="Nature">
        <title>Evolution of genes and genomes on the Drosophila phylogeny.</title>
        <authorList>
            <consortium name="Drosophila 12 Genomes Consortium"/>
            <person name="Clark A.G."/>
            <person name="Eisen M.B."/>
            <person name="Smith D.R."/>
            <person name="Bergman C.M."/>
            <person name="Oliver B."/>
            <person name="Markow T.A."/>
            <person name="Kaufman T.C."/>
            <person name="Kellis M."/>
            <person name="Gelbart W."/>
            <person name="Iyer V.N."/>
            <person name="Pollard D.A."/>
            <person name="Sackton T.B."/>
            <person name="Larracuente A.M."/>
            <person name="Singh N.D."/>
            <person name="Abad J.P."/>
            <person name="Abt D.N."/>
            <person name="Adryan B."/>
            <person name="Aguade M."/>
            <person name="Akashi H."/>
            <person name="Anderson W.W."/>
            <person name="Aquadro C.F."/>
            <person name="Ardell D.H."/>
            <person name="Arguello R."/>
            <person name="Artieri C.G."/>
            <person name="Barbash D.A."/>
            <person name="Barker D."/>
            <person name="Barsanti P."/>
            <person name="Batterham P."/>
            <person name="Batzoglou S."/>
            <person name="Begun D."/>
            <person name="Bhutkar A."/>
            <person name="Blanco E."/>
            <person name="Bosak S.A."/>
            <person name="Bradley R.K."/>
            <person name="Brand A.D."/>
            <person name="Brent M.R."/>
            <person name="Brooks A.N."/>
            <person name="Brown R.H."/>
            <person name="Butlin R.K."/>
            <person name="Caggese C."/>
            <person name="Calvi B.R."/>
            <person name="Bernardo de Carvalho A."/>
            <person name="Caspi A."/>
            <person name="Castrezana S."/>
            <person name="Celniker S.E."/>
            <person name="Chang J.L."/>
            <person name="Chapple C."/>
            <person name="Chatterji S."/>
            <person name="Chinwalla A."/>
            <person name="Civetta A."/>
            <person name="Clifton S.W."/>
            <person name="Comeron J.M."/>
            <person name="Costello J.C."/>
            <person name="Coyne J.A."/>
            <person name="Daub J."/>
            <person name="David R.G."/>
            <person name="Delcher A.L."/>
            <person name="Delehaunty K."/>
            <person name="Do C.B."/>
            <person name="Ebling H."/>
            <person name="Edwards K."/>
            <person name="Eickbush T."/>
            <person name="Evans J.D."/>
            <person name="Filipski A."/>
            <person name="Findeiss S."/>
            <person name="Freyhult E."/>
            <person name="Fulton L."/>
            <person name="Fulton R."/>
            <person name="Garcia A.C."/>
            <person name="Gardiner A."/>
            <person name="Garfield D.A."/>
            <person name="Garvin B.E."/>
            <person name="Gibson G."/>
            <person name="Gilbert D."/>
            <person name="Gnerre S."/>
            <person name="Godfrey J."/>
            <person name="Good R."/>
            <person name="Gotea V."/>
            <person name="Gravely B."/>
            <person name="Greenberg A.J."/>
            <person name="Griffiths-Jones S."/>
            <person name="Gross S."/>
            <person name="Guigo R."/>
            <person name="Gustafson E.A."/>
            <person name="Haerty W."/>
            <person name="Hahn M.W."/>
            <person name="Halligan D.L."/>
            <person name="Halpern A.L."/>
            <person name="Halter G.M."/>
            <person name="Han M.V."/>
            <person name="Heger A."/>
            <person name="Hillier L."/>
            <person name="Hinrichs A.S."/>
            <person name="Holmes I."/>
            <person name="Hoskins R.A."/>
            <person name="Hubisz M.J."/>
            <person name="Hultmark D."/>
            <person name="Huntley M.A."/>
            <person name="Jaffe D.B."/>
            <person name="Jagadeeshan S."/>
            <person name="Jeck W.R."/>
            <person name="Johnson J."/>
            <person name="Jones C.D."/>
            <person name="Jordan W.C."/>
            <person name="Karpen G.H."/>
            <person name="Kataoka E."/>
            <person name="Keightley P.D."/>
            <person name="Kheradpour P."/>
            <person name="Kirkness E.F."/>
            <person name="Koerich L.B."/>
            <person name="Kristiansen K."/>
            <person name="Kudrna D."/>
            <person name="Kulathinal R.J."/>
            <person name="Kumar S."/>
            <person name="Kwok R."/>
            <person name="Lander E."/>
            <person name="Langley C.H."/>
            <person name="Lapoint R."/>
            <person name="Lazzaro B.P."/>
            <person name="Lee S.J."/>
            <person name="Levesque L."/>
            <person name="Li R."/>
            <person name="Lin C.F."/>
            <person name="Lin M.F."/>
            <person name="Lindblad-Toh K."/>
            <person name="Llopart A."/>
            <person name="Long M."/>
            <person name="Low L."/>
            <person name="Lozovsky E."/>
            <person name="Lu J."/>
            <person name="Luo M."/>
            <person name="Machado C.A."/>
            <person name="Makalowski W."/>
            <person name="Marzo M."/>
            <person name="Matsuda M."/>
            <person name="Matzkin L."/>
            <person name="McAllister B."/>
            <person name="McBride C.S."/>
            <person name="McKernan B."/>
            <person name="McKernan K."/>
            <person name="Mendez-Lago M."/>
            <person name="Minx P."/>
            <person name="Mollenhauer M.U."/>
            <person name="Montooth K."/>
            <person name="Mount S.M."/>
            <person name="Mu X."/>
            <person name="Myers E."/>
            <person name="Negre B."/>
            <person name="Newfeld S."/>
            <person name="Nielsen R."/>
            <person name="Noor M.A."/>
            <person name="O'Grady P."/>
            <person name="Pachter L."/>
            <person name="Papaceit M."/>
            <person name="Parisi M.J."/>
            <person name="Parisi M."/>
            <person name="Parts L."/>
            <person name="Pedersen J.S."/>
            <person name="Pesole G."/>
            <person name="Phillippy A.M."/>
            <person name="Ponting C.P."/>
            <person name="Pop M."/>
            <person name="Porcelli D."/>
            <person name="Powell J.R."/>
            <person name="Prohaska S."/>
            <person name="Pruitt K."/>
            <person name="Puig M."/>
            <person name="Quesneville H."/>
            <person name="Ram K.R."/>
            <person name="Rand D."/>
            <person name="Rasmussen M.D."/>
            <person name="Reed L.K."/>
            <person name="Reenan R."/>
            <person name="Reily A."/>
            <person name="Remington K.A."/>
            <person name="Rieger T.T."/>
            <person name="Ritchie M.G."/>
            <person name="Robin C."/>
            <person name="Rogers Y.H."/>
            <person name="Rohde C."/>
            <person name="Rozas J."/>
            <person name="Rubenfield M.J."/>
            <person name="Ruiz A."/>
            <person name="Russo S."/>
            <person name="Salzberg S.L."/>
            <person name="Sanchez-Gracia A."/>
            <person name="Saranga D.J."/>
            <person name="Sato H."/>
            <person name="Schaeffer S.W."/>
            <person name="Schatz M.C."/>
            <person name="Schlenke T."/>
            <person name="Schwartz R."/>
            <person name="Segarra C."/>
            <person name="Singh R.S."/>
            <person name="Sirot L."/>
            <person name="Sirota M."/>
            <person name="Sisneros N.B."/>
            <person name="Smith C.D."/>
            <person name="Smith T.F."/>
            <person name="Spieth J."/>
            <person name="Stage D.E."/>
            <person name="Stark A."/>
            <person name="Stephan W."/>
            <person name="Strausberg R.L."/>
            <person name="Strempel S."/>
            <person name="Sturgill D."/>
            <person name="Sutton G."/>
            <person name="Sutton G.G."/>
            <person name="Tao W."/>
            <person name="Teichmann S."/>
            <person name="Tobari Y.N."/>
            <person name="Tomimura Y."/>
            <person name="Tsolas J.M."/>
            <person name="Valente V.L."/>
            <person name="Venter E."/>
            <person name="Venter J.C."/>
            <person name="Vicario S."/>
            <person name="Vieira F.G."/>
            <person name="Vilella A.J."/>
            <person name="Villasante A."/>
            <person name="Walenz B."/>
            <person name="Wang J."/>
            <person name="Wasserman M."/>
            <person name="Watts T."/>
            <person name="Wilson D."/>
            <person name="Wilson R.K."/>
            <person name="Wing R.A."/>
            <person name="Wolfner M.F."/>
            <person name="Wong A."/>
            <person name="Wong G.K."/>
            <person name="Wu C.I."/>
            <person name="Wu G."/>
            <person name="Yamamoto D."/>
            <person name="Yang H.P."/>
            <person name="Yang S.P."/>
            <person name="Yorke J.A."/>
            <person name="Yoshida K."/>
            <person name="Zdobnov E."/>
            <person name="Zhang P."/>
            <person name="Zhang Y."/>
            <person name="Zimin A.V."/>
            <person name="Baldwin J."/>
            <person name="Abdouelleil A."/>
            <person name="Abdulkadir J."/>
            <person name="Abebe A."/>
            <person name="Abera B."/>
            <person name="Abreu J."/>
            <person name="Acer S.C."/>
            <person name="Aftuck L."/>
            <person name="Alexander A."/>
            <person name="An P."/>
            <person name="Anderson E."/>
            <person name="Anderson S."/>
            <person name="Arachi H."/>
            <person name="Azer M."/>
            <person name="Bachantsang P."/>
            <person name="Barry A."/>
            <person name="Bayul T."/>
            <person name="Berlin A."/>
            <person name="Bessette D."/>
            <person name="Bloom T."/>
            <person name="Blye J."/>
            <person name="Boguslavskiy L."/>
            <person name="Bonnet C."/>
            <person name="Boukhgalter B."/>
            <person name="Bourzgui I."/>
            <person name="Brown A."/>
            <person name="Cahill P."/>
            <person name="Channer S."/>
            <person name="Cheshatsang Y."/>
            <person name="Chuda L."/>
            <person name="Citroen M."/>
            <person name="Collymore A."/>
            <person name="Cooke P."/>
            <person name="Costello M."/>
            <person name="D'Aco K."/>
            <person name="Daza R."/>
            <person name="De Haan G."/>
            <person name="DeGray S."/>
            <person name="DeMaso C."/>
            <person name="Dhargay N."/>
            <person name="Dooley K."/>
            <person name="Dooley E."/>
            <person name="Doricent M."/>
            <person name="Dorje P."/>
            <person name="Dorjee K."/>
            <person name="Dupes A."/>
            <person name="Elong R."/>
            <person name="Falk J."/>
            <person name="Farina A."/>
            <person name="Faro S."/>
            <person name="Ferguson D."/>
            <person name="Fisher S."/>
            <person name="Foley C.D."/>
            <person name="Franke A."/>
            <person name="Friedrich D."/>
            <person name="Gadbois L."/>
            <person name="Gearin G."/>
            <person name="Gearin C.R."/>
            <person name="Giannoukos G."/>
            <person name="Goode T."/>
            <person name="Graham J."/>
            <person name="Grandbois E."/>
            <person name="Grewal S."/>
            <person name="Gyaltsen K."/>
            <person name="Hafez N."/>
            <person name="Hagos B."/>
            <person name="Hall J."/>
            <person name="Henson C."/>
            <person name="Hollinger A."/>
            <person name="Honan T."/>
            <person name="Huard M.D."/>
            <person name="Hughes L."/>
            <person name="Hurhula B."/>
            <person name="Husby M.E."/>
            <person name="Kamat A."/>
            <person name="Kanga B."/>
            <person name="Kashin S."/>
            <person name="Khazanovich D."/>
            <person name="Kisner P."/>
            <person name="Lance K."/>
            <person name="Lara M."/>
            <person name="Lee W."/>
            <person name="Lennon N."/>
            <person name="Letendre F."/>
            <person name="LeVine R."/>
            <person name="Lipovsky A."/>
            <person name="Liu X."/>
            <person name="Liu J."/>
            <person name="Liu S."/>
            <person name="Lokyitsang T."/>
            <person name="Lokyitsang Y."/>
            <person name="Lubonja R."/>
            <person name="Lui A."/>
            <person name="MacDonald P."/>
            <person name="Magnisalis V."/>
            <person name="Maru K."/>
            <person name="Matthews C."/>
            <person name="McCusker W."/>
            <person name="McDonough S."/>
            <person name="Mehta T."/>
            <person name="Meldrim J."/>
            <person name="Meneus L."/>
            <person name="Mihai O."/>
            <person name="Mihalev A."/>
            <person name="Mihova T."/>
            <person name="Mittelman R."/>
            <person name="Mlenga V."/>
            <person name="Montmayeur A."/>
            <person name="Mulrain L."/>
            <person name="Navidi A."/>
            <person name="Naylor J."/>
            <person name="Negash T."/>
            <person name="Nguyen T."/>
            <person name="Nguyen N."/>
            <person name="Nicol R."/>
            <person name="Norbu C."/>
            <person name="Norbu N."/>
            <person name="Novod N."/>
            <person name="O'Neill B."/>
            <person name="Osman S."/>
            <person name="Markiewicz E."/>
            <person name="Oyono O.L."/>
            <person name="Patti C."/>
            <person name="Phunkhang P."/>
            <person name="Pierre F."/>
            <person name="Priest M."/>
            <person name="Raghuraman S."/>
            <person name="Rege F."/>
            <person name="Reyes R."/>
            <person name="Rise C."/>
            <person name="Rogov P."/>
            <person name="Ross K."/>
            <person name="Ryan E."/>
            <person name="Settipalli S."/>
            <person name="Shea T."/>
            <person name="Sherpa N."/>
            <person name="Shi L."/>
            <person name="Shih D."/>
            <person name="Sparrow T."/>
            <person name="Spaulding J."/>
            <person name="Stalker J."/>
            <person name="Stange-Thomann N."/>
            <person name="Stavropoulos S."/>
            <person name="Stone C."/>
            <person name="Strader C."/>
            <person name="Tesfaye S."/>
            <person name="Thomson T."/>
            <person name="Thoulutsang Y."/>
            <person name="Thoulutsang D."/>
            <person name="Topham K."/>
            <person name="Topping I."/>
            <person name="Tsamla T."/>
            <person name="Vassiliev H."/>
            <person name="Vo A."/>
            <person name="Wangchuk T."/>
            <person name="Wangdi T."/>
            <person name="Weiand M."/>
            <person name="Wilkinson J."/>
            <person name="Wilson A."/>
            <person name="Yadav S."/>
            <person name="Young G."/>
            <person name="Yu Q."/>
            <person name="Zembek L."/>
            <person name="Zhong D."/>
            <person name="Zimmer A."/>
            <person name="Zwirko Z."/>
            <person name="Jaffe D.B."/>
            <person name="Alvarez P."/>
            <person name="Brockman W."/>
            <person name="Butler J."/>
            <person name="Chin C."/>
            <person name="Gnerre S."/>
            <person name="Grabherr M."/>
            <person name="Kleber M."/>
            <person name="Mauceli E."/>
            <person name="MacCallum I."/>
        </authorList>
    </citation>
    <scope>NUCLEOTIDE SEQUENCE [LARGE SCALE GENOMIC DNA]</scope>
    <source>
        <strain evidence="3">Tucson 14030-0811.24</strain>
    </source>
</reference>
<dbReference type="Proteomes" id="UP000007798">
    <property type="component" value="Unassembled WGS sequence"/>
</dbReference>
<feature type="compositionally biased region" description="Polar residues" evidence="1">
    <location>
        <begin position="676"/>
        <end position="692"/>
    </location>
</feature>
<feature type="region of interest" description="Disordered" evidence="1">
    <location>
        <begin position="145"/>
        <end position="167"/>
    </location>
</feature>
<evidence type="ECO:0000256" key="1">
    <source>
        <dbReference type="SAM" id="MobiDB-lite"/>
    </source>
</evidence>
<dbReference type="InParanoid" id="B4MVL8"/>
<proteinExistence type="predicted"/>
<dbReference type="HOGENOM" id="CLU_245679_0_0_1"/>
<accession>B4MVL8</accession>
<feature type="region of interest" description="Disordered" evidence="1">
    <location>
        <begin position="647"/>
        <end position="692"/>
    </location>
</feature>
<dbReference type="STRING" id="7260.B4MVL8"/>
<organism evidence="2 3">
    <name type="scientific">Drosophila willistoni</name>
    <name type="common">Fruit fly</name>
    <dbReference type="NCBI Taxonomy" id="7260"/>
    <lineage>
        <taxon>Eukaryota</taxon>
        <taxon>Metazoa</taxon>
        <taxon>Ecdysozoa</taxon>
        <taxon>Arthropoda</taxon>
        <taxon>Hexapoda</taxon>
        <taxon>Insecta</taxon>
        <taxon>Pterygota</taxon>
        <taxon>Neoptera</taxon>
        <taxon>Endopterygota</taxon>
        <taxon>Diptera</taxon>
        <taxon>Brachycera</taxon>
        <taxon>Muscomorpha</taxon>
        <taxon>Ephydroidea</taxon>
        <taxon>Drosophilidae</taxon>
        <taxon>Drosophila</taxon>
        <taxon>Sophophora</taxon>
    </lineage>
</organism>
<protein>
    <submittedName>
        <fullName evidence="2">Uncharacterized protein</fullName>
    </submittedName>
</protein>
<name>B4MVL8_DROWI</name>